<sequence>MRRTQIKCCSPIRQECTPGTLWPRCREGTRTSLVATIRSNRYNTVQHLLFKPKENSLSVHDSSMGTPSVGIAGGIAVEFIGWLCHGGGRLGRLGPMGTVRPDGVGRGRRGRRSRDSRRRKNRRRRCGCGKWGRSKSKSGPSSRCVCAREDSGSLLARADGDLRSGVEEVLAGRLGATEFC</sequence>
<dbReference type="Proteomes" id="UP000070544">
    <property type="component" value="Unassembled WGS sequence"/>
</dbReference>
<name>A0A139AXR8_GONPJ</name>
<dbReference type="AlphaFoldDB" id="A0A139AXR8"/>
<evidence type="ECO:0000256" key="1">
    <source>
        <dbReference type="SAM" id="MobiDB-lite"/>
    </source>
</evidence>
<keyword evidence="3" id="KW-1185">Reference proteome</keyword>
<accession>A0A139AXR8</accession>
<feature type="region of interest" description="Disordered" evidence="1">
    <location>
        <begin position="95"/>
        <end position="143"/>
    </location>
</feature>
<gene>
    <name evidence="2" type="ORF">M427DRAFT_272824</name>
</gene>
<dbReference type="EMBL" id="KQ965732">
    <property type="protein sequence ID" value="KXS21536.1"/>
    <property type="molecule type" value="Genomic_DNA"/>
</dbReference>
<organism evidence="2 3">
    <name type="scientific">Gonapodya prolifera (strain JEL478)</name>
    <name type="common">Monoblepharis prolifera</name>
    <dbReference type="NCBI Taxonomy" id="1344416"/>
    <lineage>
        <taxon>Eukaryota</taxon>
        <taxon>Fungi</taxon>
        <taxon>Fungi incertae sedis</taxon>
        <taxon>Chytridiomycota</taxon>
        <taxon>Chytridiomycota incertae sedis</taxon>
        <taxon>Monoblepharidomycetes</taxon>
        <taxon>Monoblepharidales</taxon>
        <taxon>Gonapodyaceae</taxon>
        <taxon>Gonapodya</taxon>
    </lineage>
</organism>
<evidence type="ECO:0000313" key="3">
    <source>
        <dbReference type="Proteomes" id="UP000070544"/>
    </source>
</evidence>
<evidence type="ECO:0000313" key="2">
    <source>
        <dbReference type="EMBL" id="KXS21536.1"/>
    </source>
</evidence>
<protein>
    <submittedName>
        <fullName evidence="2">Uncharacterized protein</fullName>
    </submittedName>
</protein>
<reference evidence="2 3" key="1">
    <citation type="journal article" date="2015" name="Genome Biol. Evol.">
        <title>Phylogenomic analyses indicate that early fungi evolved digesting cell walls of algal ancestors of land plants.</title>
        <authorList>
            <person name="Chang Y."/>
            <person name="Wang S."/>
            <person name="Sekimoto S."/>
            <person name="Aerts A.L."/>
            <person name="Choi C."/>
            <person name="Clum A."/>
            <person name="LaButti K.M."/>
            <person name="Lindquist E.A."/>
            <person name="Yee Ngan C."/>
            <person name="Ohm R.A."/>
            <person name="Salamov A.A."/>
            <person name="Grigoriev I.V."/>
            <person name="Spatafora J.W."/>
            <person name="Berbee M.L."/>
        </authorList>
    </citation>
    <scope>NUCLEOTIDE SEQUENCE [LARGE SCALE GENOMIC DNA]</scope>
    <source>
        <strain evidence="2 3">JEL478</strain>
    </source>
</reference>
<feature type="compositionally biased region" description="Basic residues" evidence="1">
    <location>
        <begin position="106"/>
        <end position="136"/>
    </location>
</feature>
<proteinExistence type="predicted"/>